<dbReference type="PROSITE" id="PS00518">
    <property type="entry name" value="ZF_RING_1"/>
    <property type="match status" value="1"/>
</dbReference>
<dbReference type="InterPro" id="IPR000315">
    <property type="entry name" value="Znf_B-box"/>
</dbReference>
<comment type="caution">
    <text evidence="7">The sequence shown here is derived from an EMBL/GenBank/DDBJ whole genome shotgun (WGS) entry which is preliminary data.</text>
</comment>
<organism evidence="7 8">
    <name type="scientific">Triplophysa tibetana</name>
    <dbReference type="NCBI Taxonomy" id="1572043"/>
    <lineage>
        <taxon>Eukaryota</taxon>
        <taxon>Metazoa</taxon>
        <taxon>Chordata</taxon>
        <taxon>Craniata</taxon>
        <taxon>Vertebrata</taxon>
        <taxon>Euteleostomi</taxon>
        <taxon>Actinopterygii</taxon>
        <taxon>Neopterygii</taxon>
        <taxon>Teleostei</taxon>
        <taxon>Ostariophysi</taxon>
        <taxon>Cypriniformes</taxon>
        <taxon>Nemacheilidae</taxon>
        <taxon>Triplophysa</taxon>
    </lineage>
</organism>
<keyword evidence="1" id="KW-0479">Metal-binding</keyword>
<gene>
    <name evidence="7" type="ORF">E1301_Tti018989</name>
</gene>
<dbReference type="InterPro" id="IPR001841">
    <property type="entry name" value="Znf_RING"/>
</dbReference>
<evidence type="ECO:0000259" key="5">
    <source>
        <dbReference type="PROSITE" id="PS50089"/>
    </source>
</evidence>
<evidence type="ECO:0000259" key="6">
    <source>
        <dbReference type="PROSITE" id="PS50119"/>
    </source>
</evidence>
<dbReference type="GO" id="GO:0008270">
    <property type="term" value="F:zinc ion binding"/>
    <property type="evidence" value="ECO:0007669"/>
    <property type="project" value="UniProtKB-KW"/>
</dbReference>
<protein>
    <submittedName>
        <fullName evidence="7">Tripartite motif-containing protein 59 RING finger protein 104</fullName>
    </submittedName>
</protein>
<keyword evidence="3" id="KW-0862">Zinc</keyword>
<evidence type="ECO:0000313" key="7">
    <source>
        <dbReference type="EMBL" id="KAA0702501.1"/>
    </source>
</evidence>
<dbReference type="AlphaFoldDB" id="A0A5A9N0D2"/>
<dbReference type="Gene3D" id="3.30.40.10">
    <property type="entry name" value="Zinc/RING finger domain, C3HC4 (zinc finger)"/>
    <property type="match status" value="1"/>
</dbReference>
<feature type="domain" description="B box-type" evidence="6">
    <location>
        <begin position="92"/>
        <end position="134"/>
    </location>
</feature>
<dbReference type="PROSITE" id="PS50089">
    <property type="entry name" value="ZF_RING_2"/>
    <property type="match status" value="1"/>
</dbReference>
<dbReference type="SMART" id="SM00184">
    <property type="entry name" value="RING"/>
    <property type="match status" value="1"/>
</dbReference>
<dbReference type="SUPFAM" id="SSF57850">
    <property type="entry name" value="RING/U-box"/>
    <property type="match status" value="1"/>
</dbReference>
<dbReference type="PANTHER" id="PTHR25462">
    <property type="entry name" value="BONUS, ISOFORM C-RELATED"/>
    <property type="match status" value="1"/>
</dbReference>
<proteinExistence type="predicted"/>
<dbReference type="PROSITE" id="PS50119">
    <property type="entry name" value="ZF_BBOX"/>
    <property type="match status" value="1"/>
</dbReference>
<dbReference type="InterPro" id="IPR047153">
    <property type="entry name" value="TRIM45/56/19-like"/>
</dbReference>
<dbReference type="GO" id="GO:0006513">
    <property type="term" value="P:protein monoubiquitination"/>
    <property type="evidence" value="ECO:0007669"/>
    <property type="project" value="TreeGrafter"/>
</dbReference>
<keyword evidence="2 4" id="KW-0863">Zinc-finger</keyword>
<evidence type="ECO:0000256" key="1">
    <source>
        <dbReference type="ARBA" id="ARBA00022723"/>
    </source>
</evidence>
<accession>A0A5A9N0D2</accession>
<feature type="domain" description="RING-type" evidence="5">
    <location>
        <begin position="10"/>
        <end position="60"/>
    </location>
</feature>
<dbReference type="Proteomes" id="UP000324632">
    <property type="component" value="Chromosome 25"/>
</dbReference>
<dbReference type="Pfam" id="PF13445">
    <property type="entry name" value="zf-RING_UBOX"/>
    <property type="match status" value="1"/>
</dbReference>
<evidence type="ECO:0000256" key="2">
    <source>
        <dbReference type="ARBA" id="ARBA00022771"/>
    </source>
</evidence>
<name>A0A5A9N0D2_9TELE</name>
<dbReference type="Gene3D" id="3.30.160.60">
    <property type="entry name" value="Classic Zinc Finger"/>
    <property type="match status" value="1"/>
</dbReference>
<dbReference type="SMART" id="SM00336">
    <property type="entry name" value="BBOX"/>
    <property type="match status" value="1"/>
</dbReference>
<dbReference type="InterPro" id="IPR017907">
    <property type="entry name" value="Znf_RING_CS"/>
</dbReference>
<dbReference type="InterPro" id="IPR027370">
    <property type="entry name" value="Znf-RING_euk"/>
</dbReference>
<evidence type="ECO:0000256" key="4">
    <source>
        <dbReference type="PROSITE-ProRule" id="PRU00024"/>
    </source>
</evidence>
<keyword evidence="8" id="KW-1185">Reference proteome</keyword>
<evidence type="ECO:0000256" key="3">
    <source>
        <dbReference type="ARBA" id="ARBA00022833"/>
    </source>
</evidence>
<dbReference type="PANTHER" id="PTHR25462:SF229">
    <property type="entry name" value="TRANSCRIPTION INTERMEDIARY FACTOR 1-BETA"/>
    <property type="match status" value="1"/>
</dbReference>
<sequence>MENLEEDLTCSVCYALFSDPRVLPCSHTFCKSCLDNVLQLSVITSIWRPLRLPLKCPNCRSVTELPSNGVDALPVNVCLRAIVEKYQRDGRPRSPVCPEHPGQPLNVYCVQDRELICGFCLTVGRHRGHAIDDLQSAYVKERAAAVQLLGGLRGEEISSLAEHLRQEKVQSESVVQEDRKAVAHFFDDLELILAEKRDRFMRALNGASVLLVETYDPLIEQMEELQAEETALISLSSSIEEEEEEEPLVYLEKVHQLRARVNTLNQIVLPQLPGLHITPRAEEFIEEHWTRVTIRELQDGPIPDISCCHPHRHSVKSAQKQHEKSRLWCSSVFLVLFVLVLRSKESMQD</sequence>
<dbReference type="GO" id="GO:0061630">
    <property type="term" value="F:ubiquitin protein ligase activity"/>
    <property type="evidence" value="ECO:0007669"/>
    <property type="project" value="TreeGrafter"/>
</dbReference>
<reference evidence="7 8" key="1">
    <citation type="journal article" date="2019" name="Mol. Ecol. Resour.">
        <title>Chromosome-level genome assembly of Triplophysa tibetana, a fish adapted to the harsh high-altitude environment of the Tibetan Plateau.</title>
        <authorList>
            <person name="Yang X."/>
            <person name="Liu H."/>
            <person name="Ma Z."/>
            <person name="Zou Y."/>
            <person name="Zou M."/>
            <person name="Mao Y."/>
            <person name="Li X."/>
            <person name="Wang H."/>
            <person name="Chen T."/>
            <person name="Wang W."/>
            <person name="Yang R."/>
        </authorList>
    </citation>
    <scope>NUCLEOTIDE SEQUENCE [LARGE SCALE GENOMIC DNA]</scope>
    <source>
        <strain evidence="7">TTIB1903HZAU</strain>
        <tissue evidence="7">Muscle</tissue>
    </source>
</reference>
<dbReference type="SUPFAM" id="SSF57845">
    <property type="entry name" value="B-box zinc-binding domain"/>
    <property type="match status" value="1"/>
</dbReference>
<dbReference type="EMBL" id="SOYY01000025">
    <property type="protein sequence ID" value="KAA0702501.1"/>
    <property type="molecule type" value="Genomic_DNA"/>
</dbReference>
<dbReference type="InterPro" id="IPR013083">
    <property type="entry name" value="Znf_RING/FYVE/PHD"/>
</dbReference>
<dbReference type="Pfam" id="PF00643">
    <property type="entry name" value="zf-B_box"/>
    <property type="match status" value="1"/>
</dbReference>
<evidence type="ECO:0000313" key="8">
    <source>
        <dbReference type="Proteomes" id="UP000324632"/>
    </source>
</evidence>